<dbReference type="AlphaFoldDB" id="A0A6A6PRU1"/>
<evidence type="ECO:0000256" key="1">
    <source>
        <dbReference type="ARBA" id="ARBA00010040"/>
    </source>
</evidence>
<evidence type="ECO:0000256" key="5">
    <source>
        <dbReference type="ARBA" id="ARBA00022825"/>
    </source>
</evidence>
<dbReference type="SUPFAM" id="SSF82171">
    <property type="entry name" value="DPP6 N-terminal domain-like"/>
    <property type="match status" value="1"/>
</dbReference>
<proteinExistence type="inferred from homology"/>
<keyword evidence="9" id="KW-1185">Reference proteome</keyword>
<dbReference type="Gene3D" id="3.40.50.1820">
    <property type="entry name" value="alpha/beta hydrolase"/>
    <property type="match status" value="1"/>
</dbReference>
<evidence type="ECO:0000256" key="3">
    <source>
        <dbReference type="ARBA" id="ARBA00022729"/>
    </source>
</evidence>
<keyword evidence="5" id="KW-0720">Serine protease</keyword>
<accession>A0A6A6PRU1</accession>
<comment type="similarity">
    <text evidence="1">Belongs to the peptidase S9C family.</text>
</comment>
<organism evidence="8 9">
    <name type="scientific">Neohortaea acidophila</name>
    <dbReference type="NCBI Taxonomy" id="245834"/>
    <lineage>
        <taxon>Eukaryota</taxon>
        <taxon>Fungi</taxon>
        <taxon>Dikarya</taxon>
        <taxon>Ascomycota</taxon>
        <taxon>Pezizomycotina</taxon>
        <taxon>Dothideomycetes</taxon>
        <taxon>Dothideomycetidae</taxon>
        <taxon>Mycosphaerellales</taxon>
        <taxon>Teratosphaeriaceae</taxon>
        <taxon>Neohortaea</taxon>
    </lineage>
</organism>
<evidence type="ECO:0000313" key="8">
    <source>
        <dbReference type="EMBL" id="KAF2482486.1"/>
    </source>
</evidence>
<reference evidence="8" key="1">
    <citation type="journal article" date="2020" name="Stud. Mycol.">
        <title>101 Dothideomycetes genomes: a test case for predicting lifestyles and emergence of pathogens.</title>
        <authorList>
            <person name="Haridas S."/>
            <person name="Albert R."/>
            <person name="Binder M."/>
            <person name="Bloem J."/>
            <person name="Labutti K."/>
            <person name="Salamov A."/>
            <person name="Andreopoulos B."/>
            <person name="Baker S."/>
            <person name="Barry K."/>
            <person name="Bills G."/>
            <person name="Bluhm B."/>
            <person name="Cannon C."/>
            <person name="Castanera R."/>
            <person name="Culley D."/>
            <person name="Daum C."/>
            <person name="Ezra D."/>
            <person name="Gonzalez J."/>
            <person name="Henrissat B."/>
            <person name="Kuo A."/>
            <person name="Liang C."/>
            <person name="Lipzen A."/>
            <person name="Lutzoni F."/>
            <person name="Magnuson J."/>
            <person name="Mondo S."/>
            <person name="Nolan M."/>
            <person name="Ohm R."/>
            <person name="Pangilinan J."/>
            <person name="Park H.-J."/>
            <person name="Ramirez L."/>
            <person name="Alfaro M."/>
            <person name="Sun H."/>
            <person name="Tritt A."/>
            <person name="Yoshinaga Y."/>
            <person name="Zwiers L.-H."/>
            <person name="Turgeon B."/>
            <person name="Goodwin S."/>
            <person name="Spatafora J."/>
            <person name="Crous P."/>
            <person name="Grigoriev I."/>
        </authorList>
    </citation>
    <scope>NUCLEOTIDE SEQUENCE</scope>
    <source>
        <strain evidence="8">CBS 113389</strain>
    </source>
</reference>
<evidence type="ECO:0000259" key="7">
    <source>
        <dbReference type="Pfam" id="PF00326"/>
    </source>
</evidence>
<dbReference type="EMBL" id="MU001636">
    <property type="protein sequence ID" value="KAF2482486.1"/>
    <property type="molecule type" value="Genomic_DNA"/>
</dbReference>
<keyword evidence="2" id="KW-0645">Protease</keyword>
<name>A0A6A6PRU1_9PEZI</name>
<dbReference type="GeneID" id="54474771"/>
<dbReference type="OrthoDB" id="416344at2759"/>
<evidence type="ECO:0000313" key="9">
    <source>
        <dbReference type="Proteomes" id="UP000799767"/>
    </source>
</evidence>
<keyword evidence="3" id="KW-0732">Signal</keyword>
<dbReference type="GO" id="GO:0004252">
    <property type="term" value="F:serine-type endopeptidase activity"/>
    <property type="evidence" value="ECO:0007669"/>
    <property type="project" value="TreeGrafter"/>
</dbReference>
<gene>
    <name evidence="8" type="ORF">BDY17DRAFT_298607</name>
</gene>
<dbReference type="Pfam" id="PF00326">
    <property type="entry name" value="Peptidase_S9"/>
    <property type="match status" value="1"/>
</dbReference>
<dbReference type="InterPro" id="IPR001375">
    <property type="entry name" value="Peptidase_S9_cat"/>
</dbReference>
<sequence>MVQKAVKFTPEVLLSAPRRSAGTPNPAGNGVLYTVQTYDFKTHKKENAFRLLETKTGDSHDILKDKDVSSFNWLDDEQFVFLCSESGGKTDVCVGRVPRSREASEAASESHTYVAGTIDAPASDLRVTKLPHGKDQFGIVFAAQASPDGSLFNPETAKKTHSTGRLYNSLFVRHWDRYEGKEKNALFFSRLSKGHHDEKFGLGKIINAIKGTGLESPIATFGGTDNFDICHHCIIFVAKDPELDPALNTKVNVYLIRMVAWDEAAVPVLERVVVRGFEGASGSPVISPDGSRAAFLAMKKNGYEADRNEVFILPLQGDLQLVQKTLVSSEGGDGVWDRNPSSICFSADGKSLLAVAEEVGTAKVFMLNADLGAHADVRPLTKSGYVNDVACLANGSIFISGSTLVDNSFYAIVDPHCKPSTSGDLTTWTNSHSSHGNKLGLNPEQVSSIWTPASNPDINKEIHSIVVKPSNFDSSKKYPVAYLIHGGPQGSWANSWSTRWNPAVYAEQGYIVVAPNVTGSTGYGQRFVDSIRDNWGNDPYHDIVNCFEWVGKNVTGADNERAVALGASFGGYMVNWIQGHDLGRKFKALVCHDGVLTMPGMLSTEELYFPFHEFGGTPWHHASTSASDSGNLVQGQKNFGSATVSDWRRWDPSEHFTHWATPQLVIHNSKDYRICVADGLAAFNVLQARGIDSQFLTFPDENHWVLKPENSLVWHKVVLNWINKYVGLPALSEEDPEGEEFFGGEKAAGEESVDMMALGKPET</sequence>
<dbReference type="RefSeq" id="XP_033589056.1">
    <property type="nucleotide sequence ID" value="XM_033733769.1"/>
</dbReference>
<dbReference type="InterPro" id="IPR029058">
    <property type="entry name" value="AB_hydrolase_fold"/>
</dbReference>
<dbReference type="GO" id="GO:0006508">
    <property type="term" value="P:proteolysis"/>
    <property type="evidence" value="ECO:0007669"/>
    <property type="project" value="UniProtKB-KW"/>
</dbReference>
<dbReference type="PANTHER" id="PTHR42776:SF13">
    <property type="entry name" value="DIPEPTIDYL-PEPTIDASE 5"/>
    <property type="match status" value="1"/>
</dbReference>
<evidence type="ECO:0000256" key="2">
    <source>
        <dbReference type="ARBA" id="ARBA00022670"/>
    </source>
</evidence>
<dbReference type="SUPFAM" id="SSF53474">
    <property type="entry name" value="alpha/beta-Hydrolases"/>
    <property type="match status" value="1"/>
</dbReference>
<keyword evidence="4 8" id="KW-0378">Hydrolase</keyword>
<evidence type="ECO:0000256" key="4">
    <source>
        <dbReference type="ARBA" id="ARBA00022801"/>
    </source>
</evidence>
<dbReference type="Proteomes" id="UP000799767">
    <property type="component" value="Unassembled WGS sequence"/>
</dbReference>
<dbReference type="PANTHER" id="PTHR42776">
    <property type="entry name" value="SERINE PEPTIDASE S9 FAMILY MEMBER"/>
    <property type="match status" value="1"/>
</dbReference>
<feature type="domain" description="Peptidase S9 prolyl oligopeptidase catalytic" evidence="7">
    <location>
        <begin position="496"/>
        <end position="727"/>
    </location>
</feature>
<dbReference type="Gene3D" id="2.120.10.30">
    <property type="entry name" value="TolB, C-terminal domain"/>
    <property type="match status" value="1"/>
</dbReference>
<protein>
    <recommendedName>
        <fullName evidence="6">Dipeptidyl-peptidase V</fullName>
    </recommendedName>
</protein>
<evidence type="ECO:0000256" key="6">
    <source>
        <dbReference type="ARBA" id="ARBA00032829"/>
    </source>
</evidence>
<dbReference type="InterPro" id="IPR011042">
    <property type="entry name" value="6-blade_b-propeller_TolB-like"/>
</dbReference>
<dbReference type="FunFam" id="3.40.50.1820:FF:000028">
    <property type="entry name" value="S9 family peptidase"/>
    <property type="match status" value="1"/>
</dbReference>